<evidence type="ECO:0000313" key="3">
    <source>
        <dbReference type="Proteomes" id="UP000626109"/>
    </source>
</evidence>
<evidence type="ECO:0000256" key="1">
    <source>
        <dbReference type="SAM" id="MobiDB-lite"/>
    </source>
</evidence>
<organism evidence="2 3">
    <name type="scientific">Polarella glacialis</name>
    <name type="common">Dinoflagellate</name>
    <dbReference type="NCBI Taxonomy" id="89957"/>
    <lineage>
        <taxon>Eukaryota</taxon>
        <taxon>Sar</taxon>
        <taxon>Alveolata</taxon>
        <taxon>Dinophyceae</taxon>
        <taxon>Suessiales</taxon>
        <taxon>Suessiaceae</taxon>
        <taxon>Polarella</taxon>
    </lineage>
</organism>
<accession>A0A813I5T6</accession>
<dbReference type="EMBL" id="CAJNNW010003940">
    <property type="protein sequence ID" value="CAE8645923.1"/>
    <property type="molecule type" value="Genomic_DNA"/>
</dbReference>
<proteinExistence type="predicted"/>
<feature type="non-terminal residue" evidence="2">
    <location>
        <position position="140"/>
    </location>
</feature>
<dbReference type="AlphaFoldDB" id="A0A813I5T6"/>
<feature type="non-terminal residue" evidence="2">
    <location>
        <position position="1"/>
    </location>
</feature>
<sequence>LRSHAAAAKRKCKRAKSARFEAVELSVGRGCFAGVRVAEARRESQALSASRGPVLAVGQRQGAVEAEPDVEDAAGARSRRGRGAAVRGEVFLQPDESRVSDERIHENVWRLPQLLQISRGRALSLRMLGLRKSYGVHPPE</sequence>
<comment type="caution">
    <text evidence="2">The sequence shown here is derived from an EMBL/GenBank/DDBJ whole genome shotgun (WGS) entry which is preliminary data.</text>
</comment>
<dbReference type="Proteomes" id="UP000626109">
    <property type="component" value="Unassembled WGS sequence"/>
</dbReference>
<feature type="region of interest" description="Disordered" evidence="1">
    <location>
        <begin position="59"/>
        <end position="81"/>
    </location>
</feature>
<protein>
    <submittedName>
        <fullName evidence="2">Uncharacterized protein</fullName>
    </submittedName>
</protein>
<reference evidence="2" key="1">
    <citation type="submission" date="2021-02" db="EMBL/GenBank/DDBJ databases">
        <authorList>
            <person name="Dougan E. K."/>
            <person name="Rhodes N."/>
            <person name="Thang M."/>
            <person name="Chan C."/>
        </authorList>
    </citation>
    <scope>NUCLEOTIDE SEQUENCE</scope>
</reference>
<evidence type="ECO:0000313" key="2">
    <source>
        <dbReference type="EMBL" id="CAE8645923.1"/>
    </source>
</evidence>
<gene>
    <name evidence="2" type="ORF">PGLA2088_LOCUS4341</name>
</gene>
<name>A0A813I5T6_POLGL</name>